<dbReference type="RefSeq" id="XP_060293895.1">
    <property type="nucleotide sequence ID" value="XM_060445576.1"/>
</dbReference>
<dbReference type="GeneID" id="85328846"/>
<evidence type="ECO:0000256" key="2">
    <source>
        <dbReference type="SAM" id="SignalP"/>
    </source>
</evidence>
<feature type="transmembrane region" description="Helical" evidence="1">
    <location>
        <begin position="142"/>
        <end position="165"/>
    </location>
</feature>
<organism evidence="3 4">
    <name type="scientific">Lasiosphaeria miniovina</name>
    <dbReference type="NCBI Taxonomy" id="1954250"/>
    <lineage>
        <taxon>Eukaryota</taxon>
        <taxon>Fungi</taxon>
        <taxon>Dikarya</taxon>
        <taxon>Ascomycota</taxon>
        <taxon>Pezizomycotina</taxon>
        <taxon>Sordariomycetes</taxon>
        <taxon>Sordariomycetidae</taxon>
        <taxon>Sordariales</taxon>
        <taxon>Lasiosphaeriaceae</taxon>
        <taxon>Lasiosphaeria</taxon>
    </lineage>
</organism>
<keyword evidence="2" id="KW-0732">Signal</keyword>
<dbReference type="EMBL" id="JAUIRO010000005">
    <property type="protein sequence ID" value="KAK0712572.1"/>
    <property type="molecule type" value="Genomic_DNA"/>
</dbReference>
<comment type="caution">
    <text evidence="3">The sequence shown here is derived from an EMBL/GenBank/DDBJ whole genome shotgun (WGS) entry which is preliminary data.</text>
</comment>
<dbReference type="AlphaFoldDB" id="A0AA40AB01"/>
<protein>
    <submittedName>
        <fullName evidence="3">Uncharacterized protein</fullName>
    </submittedName>
</protein>
<evidence type="ECO:0000313" key="4">
    <source>
        <dbReference type="Proteomes" id="UP001172101"/>
    </source>
</evidence>
<proteinExistence type="predicted"/>
<keyword evidence="1" id="KW-1133">Transmembrane helix</keyword>
<dbReference type="Proteomes" id="UP001172101">
    <property type="component" value="Unassembled WGS sequence"/>
</dbReference>
<evidence type="ECO:0000313" key="3">
    <source>
        <dbReference type="EMBL" id="KAK0712572.1"/>
    </source>
</evidence>
<feature type="chain" id="PRO_5041346815" evidence="2">
    <location>
        <begin position="21"/>
        <end position="245"/>
    </location>
</feature>
<feature type="signal peptide" evidence="2">
    <location>
        <begin position="1"/>
        <end position="20"/>
    </location>
</feature>
<keyword evidence="1" id="KW-0812">Transmembrane</keyword>
<keyword evidence="1" id="KW-0472">Membrane</keyword>
<evidence type="ECO:0000256" key="1">
    <source>
        <dbReference type="SAM" id="Phobius"/>
    </source>
</evidence>
<gene>
    <name evidence="3" type="ORF">B0T26DRAFT_752793</name>
</gene>
<sequence length="245" mass="26489">MFGISVALAFLGVAASLASAAPVSNNPTTTVVLPPGASNHGDENLLCRPTRWTDMALFFIGNYAAYAATVVTLSGESTSAAFSLLMAVFGQNSLEVAARSEALYMVDKKGTEFKPEGTFHGKHSSTLPPGYAFRVVARNSRFFGYAAFGLTVTPYVLVSAINLLGNLARPSYQTMFIVESSDMKDGGGDISRRLHLRGEAKKYRIARKELARDLLPGLESRLYALEFAVPLLGKFAHVMRLITLR</sequence>
<name>A0AA40AB01_9PEZI</name>
<accession>A0AA40AB01</accession>
<reference evidence="3" key="1">
    <citation type="submission" date="2023-06" db="EMBL/GenBank/DDBJ databases">
        <title>Genome-scale phylogeny and comparative genomics of the fungal order Sordariales.</title>
        <authorList>
            <consortium name="Lawrence Berkeley National Laboratory"/>
            <person name="Hensen N."/>
            <person name="Bonometti L."/>
            <person name="Westerberg I."/>
            <person name="Brannstrom I.O."/>
            <person name="Guillou S."/>
            <person name="Cros-Aarteil S."/>
            <person name="Calhoun S."/>
            <person name="Haridas S."/>
            <person name="Kuo A."/>
            <person name="Mondo S."/>
            <person name="Pangilinan J."/>
            <person name="Riley R."/>
            <person name="LaButti K."/>
            <person name="Andreopoulos B."/>
            <person name="Lipzen A."/>
            <person name="Chen C."/>
            <person name="Yanf M."/>
            <person name="Daum C."/>
            <person name="Ng V."/>
            <person name="Clum A."/>
            <person name="Steindorff A."/>
            <person name="Ohm R."/>
            <person name="Martin F."/>
            <person name="Silar P."/>
            <person name="Natvig D."/>
            <person name="Lalanne C."/>
            <person name="Gautier V."/>
            <person name="Ament-velasquez S.L."/>
            <person name="Kruys A."/>
            <person name="Hutchinson M.I."/>
            <person name="Powell A.J."/>
            <person name="Barry K."/>
            <person name="Miller A.N."/>
            <person name="Grigoriev I.V."/>
            <person name="Debuchy R."/>
            <person name="Gladieux P."/>
            <person name="Thoren M.H."/>
            <person name="Johannesson H."/>
        </authorList>
    </citation>
    <scope>NUCLEOTIDE SEQUENCE</scope>
    <source>
        <strain evidence="3">SMH2392-1A</strain>
    </source>
</reference>
<keyword evidence="4" id="KW-1185">Reference proteome</keyword>